<evidence type="ECO:0000256" key="3">
    <source>
        <dbReference type="ARBA" id="ARBA00005273"/>
    </source>
</evidence>
<dbReference type="GO" id="GO:0005675">
    <property type="term" value="C:transcription factor TFIIH holo complex"/>
    <property type="evidence" value="ECO:0007669"/>
    <property type="project" value="UniProtKB-UniRule"/>
</dbReference>
<keyword evidence="9 14" id="KW-0805">Transcription regulation</keyword>
<keyword evidence="12 14" id="KW-0539">Nucleus</keyword>
<keyword evidence="6 14" id="KW-0227">DNA damage</keyword>
<dbReference type="RefSeq" id="XP_021874598.1">
    <property type="nucleotide sequence ID" value="XM_022014403.1"/>
</dbReference>
<dbReference type="PANTHER" id="PTHR12831">
    <property type="entry name" value="TRANSCRIPTION INITIATION FACTOR IIH TFIIH , POLYPEPTIDE 3-RELATED"/>
    <property type="match status" value="1"/>
</dbReference>
<dbReference type="InterPro" id="IPR036465">
    <property type="entry name" value="vWFA_dom_sf"/>
</dbReference>
<evidence type="ECO:0000256" key="4">
    <source>
        <dbReference type="ARBA" id="ARBA00021280"/>
    </source>
</evidence>
<dbReference type="Gene3D" id="3.40.50.410">
    <property type="entry name" value="von Willebrand factor, type A domain"/>
    <property type="match status" value="1"/>
</dbReference>
<evidence type="ECO:0000313" key="15">
    <source>
        <dbReference type="EMBL" id="ORX40919.1"/>
    </source>
</evidence>
<evidence type="ECO:0000256" key="11">
    <source>
        <dbReference type="ARBA" id="ARBA00023204"/>
    </source>
</evidence>
<dbReference type="Pfam" id="PF03850">
    <property type="entry name" value="Tfb4"/>
    <property type="match status" value="1"/>
</dbReference>
<dbReference type="STRING" id="4999.A0A1Y1USE4"/>
<dbReference type="AlphaFoldDB" id="A0A1Y1USE4"/>
<dbReference type="GO" id="GO:0006289">
    <property type="term" value="P:nucleotide-excision repair"/>
    <property type="evidence" value="ECO:0007669"/>
    <property type="project" value="UniProtKB-UniRule"/>
</dbReference>
<sequence>MATVGIPPSLLLLILDVHPTSWSILSSGSRTAKELEGSATISRAPVQSLGLAEFLNTLMIWLNAHLAARWGNEVVVFAAGAGTARQVYPSGLAGPSNLRSNVYQPFNMLDLELERALKSVEQEEQHLNDPPSIVSALTKALCFINRVIPQDSAESEVANTPDRLQPRIMIINATPSPTGEGEDGGSQRGGYVGMMNCVFAAQKGKVPIDVLTLPPEGGAPIFLQQAAHLTEGIYWRWNGRVGLLQYLHVSVG</sequence>
<comment type="similarity">
    <text evidence="3 14">Belongs to the TFB4 family.</text>
</comment>
<evidence type="ECO:0000256" key="12">
    <source>
        <dbReference type="ARBA" id="ARBA00023242"/>
    </source>
</evidence>
<dbReference type="GeneID" id="33556211"/>
<evidence type="ECO:0000256" key="13">
    <source>
        <dbReference type="ARBA" id="ARBA00033341"/>
    </source>
</evidence>
<gene>
    <name evidence="15" type="ORF">BD324DRAFT_612552</name>
</gene>
<evidence type="ECO:0000256" key="7">
    <source>
        <dbReference type="ARBA" id="ARBA00022771"/>
    </source>
</evidence>
<keyword evidence="7 14" id="KW-0863">Zinc-finger</keyword>
<keyword evidence="10 14" id="KW-0804">Transcription</keyword>
<reference evidence="15 16" key="1">
    <citation type="submission" date="2017-03" db="EMBL/GenBank/DDBJ databases">
        <title>Widespread Adenine N6-methylation of Active Genes in Fungi.</title>
        <authorList>
            <consortium name="DOE Joint Genome Institute"/>
            <person name="Mondo S.J."/>
            <person name="Dannebaum R.O."/>
            <person name="Kuo R.C."/>
            <person name="Louie K.B."/>
            <person name="Bewick A.J."/>
            <person name="Labutti K."/>
            <person name="Haridas S."/>
            <person name="Kuo A."/>
            <person name="Salamov A."/>
            <person name="Ahrendt S.R."/>
            <person name="Lau R."/>
            <person name="Bowen B.P."/>
            <person name="Lipzen A."/>
            <person name="Sullivan W."/>
            <person name="Andreopoulos W.B."/>
            <person name="Clum A."/>
            <person name="Lindquist E."/>
            <person name="Daum C."/>
            <person name="Northen T.R."/>
            <person name="Ramamoorthy G."/>
            <person name="Schmitz R.J."/>
            <person name="Gryganskyi A."/>
            <person name="Culley D."/>
            <person name="Magnuson J."/>
            <person name="James T.Y."/>
            <person name="O'Malley M.A."/>
            <person name="Stajich J.E."/>
            <person name="Spatafora J.W."/>
            <person name="Visel A."/>
            <person name="Grigoriev I.V."/>
        </authorList>
    </citation>
    <scope>NUCLEOTIDE SEQUENCE [LARGE SCALE GENOMIC DNA]</scope>
    <source>
        <strain evidence="15 16">NRRL Y-17943</strain>
    </source>
</reference>
<proteinExistence type="inferred from homology"/>
<dbReference type="InParanoid" id="A0A1Y1USE4"/>
<dbReference type="GO" id="GO:0000439">
    <property type="term" value="C:transcription factor TFIIH core complex"/>
    <property type="evidence" value="ECO:0007669"/>
    <property type="project" value="UniProtKB-UniRule"/>
</dbReference>
<dbReference type="GO" id="GO:0006355">
    <property type="term" value="P:regulation of DNA-templated transcription"/>
    <property type="evidence" value="ECO:0007669"/>
    <property type="project" value="InterPro"/>
</dbReference>
<comment type="caution">
    <text evidence="15">The sequence shown here is derived from an EMBL/GenBank/DDBJ whole genome shotgun (WGS) entry which is preliminary data.</text>
</comment>
<evidence type="ECO:0000256" key="6">
    <source>
        <dbReference type="ARBA" id="ARBA00022763"/>
    </source>
</evidence>
<dbReference type="GO" id="GO:0008270">
    <property type="term" value="F:zinc ion binding"/>
    <property type="evidence" value="ECO:0007669"/>
    <property type="project" value="UniProtKB-KW"/>
</dbReference>
<name>A0A1Y1USE4_9TREE</name>
<dbReference type="EMBL" id="NBSH01000001">
    <property type="protein sequence ID" value="ORX40919.1"/>
    <property type="molecule type" value="Genomic_DNA"/>
</dbReference>
<comment type="function">
    <text evidence="1 14">Component of the general transcription and DNA repair factor IIH (TFIIH) core complex, which is involved in general and transcription-coupled nucleotide excision repair (NER) of damaged DNA and, when complexed to TFIIK, in RNA transcription by RNA polymerase II. In NER, TFIIH acts by opening DNA around the lesion to allow the excision of the damaged oligonucleotide and its replacement by a new DNA fragment. In transcription, TFIIH has an essential role in transcription initiation. When the pre-initiation complex (PIC) has been established, TFIIH is required for promoter opening and promoter escape. Phosphorylation of the C-terminal tail (CTD) of the largest subunit of RNA polymerase II by the kinase module TFIIK controls the initiation of transcription.</text>
</comment>
<evidence type="ECO:0000256" key="14">
    <source>
        <dbReference type="RuleBase" id="RU368090"/>
    </source>
</evidence>
<evidence type="ECO:0000256" key="10">
    <source>
        <dbReference type="ARBA" id="ARBA00023163"/>
    </source>
</evidence>
<dbReference type="OrthoDB" id="17307at2759"/>
<evidence type="ECO:0000256" key="2">
    <source>
        <dbReference type="ARBA" id="ARBA00004123"/>
    </source>
</evidence>
<evidence type="ECO:0000256" key="8">
    <source>
        <dbReference type="ARBA" id="ARBA00022833"/>
    </source>
</evidence>
<evidence type="ECO:0000313" key="16">
    <source>
        <dbReference type="Proteomes" id="UP000193218"/>
    </source>
</evidence>
<evidence type="ECO:0000256" key="9">
    <source>
        <dbReference type="ARBA" id="ARBA00023015"/>
    </source>
</evidence>
<dbReference type="PANTHER" id="PTHR12831:SF0">
    <property type="entry name" value="GENERAL TRANSCRIPTION FACTOR IIH SUBUNIT 3"/>
    <property type="match status" value="1"/>
</dbReference>
<organism evidence="15 16">
    <name type="scientific">Kockovaella imperatae</name>
    <dbReference type="NCBI Taxonomy" id="4999"/>
    <lineage>
        <taxon>Eukaryota</taxon>
        <taxon>Fungi</taxon>
        <taxon>Dikarya</taxon>
        <taxon>Basidiomycota</taxon>
        <taxon>Agaricomycotina</taxon>
        <taxon>Tremellomycetes</taxon>
        <taxon>Tremellales</taxon>
        <taxon>Cuniculitremaceae</taxon>
        <taxon>Kockovaella</taxon>
    </lineage>
</organism>
<evidence type="ECO:0000256" key="1">
    <source>
        <dbReference type="ARBA" id="ARBA00002817"/>
    </source>
</evidence>
<comment type="subunit">
    <text evidence="14">Component of the 7-subunit TFIIH core complex composed of XPB/SSL2, XPD/RAD3, SSL1, TFB1, TFB2, TFB4 and TFB5, which is active in NER. The core complex associates with the 3-subunit CTD-kinase module TFIIK composed of CCL1, KIN28 and TFB3 to form the 10-subunit holoenzyme (holo-TFIIH) active in transcription.</text>
</comment>
<evidence type="ECO:0000256" key="5">
    <source>
        <dbReference type="ARBA" id="ARBA00022723"/>
    </source>
</evidence>
<dbReference type="Proteomes" id="UP000193218">
    <property type="component" value="Unassembled WGS sequence"/>
</dbReference>
<keyword evidence="11 14" id="KW-0234">DNA repair</keyword>
<dbReference type="InterPro" id="IPR004600">
    <property type="entry name" value="TFIIH_Tfb4/GTF2H3"/>
</dbReference>
<keyword evidence="5 14" id="KW-0479">Metal-binding</keyword>
<accession>A0A1Y1USE4</accession>
<protein>
    <recommendedName>
        <fullName evidence="4 14">General transcription and DNA repair factor IIH subunit TFB4</fullName>
        <shortName evidence="14">TFIIH subunit TFB4</shortName>
    </recommendedName>
    <alternativeName>
        <fullName evidence="13 14">RNA polymerase II transcription factor B subunit 4</fullName>
    </alternativeName>
</protein>
<keyword evidence="8 14" id="KW-0862">Zinc</keyword>
<comment type="subcellular location">
    <subcellularLocation>
        <location evidence="2 14">Nucleus</location>
    </subcellularLocation>
</comment>
<dbReference type="FunCoup" id="A0A1Y1USE4">
    <property type="interactions" value="773"/>
</dbReference>
<keyword evidence="16" id="KW-1185">Reference proteome</keyword>